<reference evidence="3" key="1">
    <citation type="submission" date="2018-06" db="EMBL/GenBank/DDBJ databases">
        <authorList>
            <person name="Zhirakovskaya E."/>
        </authorList>
    </citation>
    <scope>NUCLEOTIDE SEQUENCE</scope>
</reference>
<feature type="region of interest" description="Disordered" evidence="1">
    <location>
        <begin position="82"/>
        <end position="105"/>
    </location>
</feature>
<evidence type="ECO:0000259" key="2">
    <source>
        <dbReference type="Pfam" id="PF05598"/>
    </source>
</evidence>
<organism evidence="3">
    <name type="scientific">hydrothermal vent metagenome</name>
    <dbReference type="NCBI Taxonomy" id="652676"/>
    <lineage>
        <taxon>unclassified sequences</taxon>
        <taxon>metagenomes</taxon>
        <taxon>ecological metagenomes</taxon>
    </lineage>
</organism>
<feature type="compositionally biased region" description="Low complexity" evidence="1">
    <location>
        <begin position="82"/>
        <end position="92"/>
    </location>
</feature>
<proteinExistence type="predicted"/>
<name>A0A3B0S8M6_9ZZZZ</name>
<protein>
    <recommendedName>
        <fullName evidence="2">Transposase InsH N-terminal domain-containing protein</fullName>
    </recommendedName>
</protein>
<evidence type="ECO:0000313" key="3">
    <source>
        <dbReference type="EMBL" id="VAV97216.1"/>
    </source>
</evidence>
<evidence type="ECO:0000256" key="1">
    <source>
        <dbReference type="SAM" id="MobiDB-lite"/>
    </source>
</evidence>
<dbReference type="InterPro" id="IPR008490">
    <property type="entry name" value="Transposase_InsH_N"/>
</dbReference>
<sequence length="105" mass="11466">MTGLSEAYNRTLSGGMGRPAKDARLVIGAVIIKHKLCLSDEETIEQIRENPYLRYFVGFKAFYRDQAFAPSLFVDIRRRMGPGSARSSGASSINPLSLGPGWASA</sequence>
<accession>A0A3B0S8M6</accession>
<dbReference type="EMBL" id="UOED01000115">
    <property type="protein sequence ID" value="VAV97216.1"/>
    <property type="molecule type" value="Genomic_DNA"/>
</dbReference>
<dbReference type="AlphaFoldDB" id="A0A3B0S8M6"/>
<gene>
    <name evidence="3" type="ORF">MNBD_ALPHA02-1799</name>
</gene>
<feature type="domain" description="Transposase InsH N-terminal" evidence="2">
    <location>
        <begin position="6"/>
        <end position="79"/>
    </location>
</feature>
<dbReference type="Pfam" id="PF05598">
    <property type="entry name" value="DUF772"/>
    <property type="match status" value="1"/>
</dbReference>